<keyword evidence="2" id="KW-1185">Reference proteome</keyword>
<dbReference type="AlphaFoldDB" id="A0A256FW81"/>
<organism evidence="1 2">
    <name type="scientific">Brucella thiophenivorans</name>
    <dbReference type="NCBI Taxonomy" id="571255"/>
    <lineage>
        <taxon>Bacteria</taxon>
        <taxon>Pseudomonadati</taxon>
        <taxon>Pseudomonadota</taxon>
        <taxon>Alphaproteobacteria</taxon>
        <taxon>Hyphomicrobiales</taxon>
        <taxon>Brucellaceae</taxon>
        <taxon>Brucella/Ochrobactrum group</taxon>
        <taxon>Brucella</taxon>
    </lineage>
</organism>
<accession>A0A256FW81</accession>
<dbReference type="Proteomes" id="UP000215590">
    <property type="component" value="Unassembled WGS sequence"/>
</dbReference>
<sequence length="40" mass="4606">MDWRYRVQILQDPDFCLFYSLSSPVSLSHLIDTGAVTAFL</sequence>
<evidence type="ECO:0000313" key="2">
    <source>
        <dbReference type="Proteomes" id="UP000215590"/>
    </source>
</evidence>
<reference evidence="1 2" key="1">
    <citation type="submission" date="2017-07" db="EMBL/GenBank/DDBJ databases">
        <title>Phylogenetic study on the rhizospheric bacterium Ochrobactrum sp. A44.</title>
        <authorList>
            <person name="Krzyzanowska D.M."/>
            <person name="Ossowicki A."/>
            <person name="Rajewska M."/>
            <person name="Maciag T."/>
            <person name="Kaczynski Z."/>
            <person name="Czerwicka M."/>
            <person name="Jafra S."/>
        </authorList>
    </citation>
    <scope>NUCLEOTIDE SEQUENCE [LARGE SCALE GENOMIC DNA]</scope>
    <source>
        <strain evidence="1 2">DSM 7216</strain>
    </source>
</reference>
<dbReference type="EMBL" id="NNRJ01000019">
    <property type="protein sequence ID" value="OYR18691.1"/>
    <property type="molecule type" value="Genomic_DNA"/>
</dbReference>
<evidence type="ECO:0000313" key="1">
    <source>
        <dbReference type="EMBL" id="OYR18691.1"/>
    </source>
</evidence>
<proteinExistence type="predicted"/>
<gene>
    <name evidence="1" type="ORF">CEV31_2025</name>
</gene>
<comment type="caution">
    <text evidence="1">The sequence shown here is derived from an EMBL/GenBank/DDBJ whole genome shotgun (WGS) entry which is preliminary data.</text>
</comment>
<protein>
    <submittedName>
        <fullName evidence="1">Uncharacterized protein</fullName>
    </submittedName>
</protein>
<name>A0A256FW81_9HYPH</name>